<dbReference type="EMBL" id="MUJZ01066705">
    <property type="protein sequence ID" value="OTF70211.1"/>
    <property type="molecule type" value="Genomic_DNA"/>
</dbReference>
<organism evidence="2 3">
    <name type="scientific">Euroglyphus maynei</name>
    <name type="common">Mayne's house dust mite</name>
    <dbReference type="NCBI Taxonomy" id="6958"/>
    <lineage>
        <taxon>Eukaryota</taxon>
        <taxon>Metazoa</taxon>
        <taxon>Ecdysozoa</taxon>
        <taxon>Arthropoda</taxon>
        <taxon>Chelicerata</taxon>
        <taxon>Arachnida</taxon>
        <taxon>Acari</taxon>
        <taxon>Acariformes</taxon>
        <taxon>Sarcoptiformes</taxon>
        <taxon>Astigmata</taxon>
        <taxon>Psoroptidia</taxon>
        <taxon>Analgoidea</taxon>
        <taxon>Pyroglyphidae</taxon>
        <taxon>Pyroglyphinae</taxon>
        <taxon>Euroglyphus</taxon>
    </lineage>
</organism>
<feature type="compositionally biased region" description="Polar residues" evidence="1">
    <location>
        <begin position="26"/>
        <end position="44"/>
    </location>
</feature>
<comment type="caution">
    <text evidence="2">The sequence shown here is derived from an EMBL/GenBank/DDBJ whole genome shotgun (WGS) entry which is preliminary data.</text>
</comment>
<evidence type="ECO:0000256" key="1">
    <source>
        <dbReference type="SAM" id="MobiDB-lite"/>
    </source>
</evidence>
<sequence length="61" mass="6724">MNNGGGSVNNIVDSYIEKLMKRNRLRSNSTSLNMKNAKSQTPTTKNDDNIAEKSGRKGKIP</sequence>
<keyword evidence="3" id="KW-1185">Reference proteome</keyword>
<dbReference type="Proteomes" id="UP000194236">
    <property type="component" value="Unassembled WGS sequence"/>
</dbReference>
<feature type="compositionally biased region" description="Basic and acidic residues" evidence="1">
    <location>
        <begin position="45"/>
        <end position="55"/>
    </location>
</feature>
<accession>A0A1Y3AP43</accession>
<evidence type="ECO:0000313" key="2">
    <source>
        <dbReference type="EMBL" id="OTF70211.1"/>
    </source>
</evidence>
<dbReference type="AlphaFoldDB" id="A0A1Y3AP43"/>
<evidence type="ECO:0000313" key="3">
    <source>
        <dbReference type="Proteomes" id="UP000194236"/>
    </source>
</evidence>
<proteinExistence type="predicted"/>
<reference evidence="2 3" key="1">
    <citation type="submission" date="2017-03" db="EMBL/GenBank/DDBJ databases">
        <title>Genome Survey of Euroglyphus maynei.</title>
        <authorList>
            <person name="Arlian L.G."/>
            <person name="Morgan M.S."/>
            <person name="Rider S.D."/>
        </authorList>
    </citation>
    <scope>NUCLEOTIDE SEQUENCE [LARGE SCALE GENOMIC DNA]</scope>
    <source>
        <strain evidence="2">Arlian Lab</strain>
        <tissue evidence="2">Whole body</tissue>
    </source>
</reference>
<name>A0A1Y3AP43_EURMA</name>
<protein>
    <submittedName>
        <fullName evidence="2">Uncharacterized protein</fullName>
    </submittedName>
</protein>
<feature type="region of interest" description="Disordered" evidence="1">
    <location>
        <begin position="23"/>
        <end position="61"/>
    </location>
</feature>
<gene>
    <name evidence="2" type="ORF">BLA29_011504</name>
</gene>